<dbReference type="InterPro" id="IPR012337">
    <property type="entry name" value="RNaseH-like_sf"/>
</dbReference>
<dbReference type="InterPro" id="IPR041577">
    <property type="entry name" value="RT_RNaseH_2"/>
</dbReference>
<organism evidence="2 3">
    <name type="scientific">Triticum urartu</name>
    <name type="common">Red wild einkorn</name>
    <name type="synonym">Crithodium urartu</name>
    <dbReference type="NCBI Taxonomy" id="4572"/>
    <lineage>
        <taxon>Eukaryota</taxon>
        <taxon>Viridiplantae</taxon>
        <taxon>Streptophyta</taxon>
        <taxon>Embryophyta</taxon>
        <taxon>Tracheophyta</taxon>
        <taxon>Spermatophyta</taxon>
        <taxon>Magnoliopsida</taxon>
        <taxon>Liliopsida</taxon>
        <taxon>Poales</taxon>
        <taxon>Poaceae</taxon>
        <taxon>BOP clade</taxon>
        <taxon>Pooideae</taxon>
        <taxon>Triticodae</taxon>
        <taxon>Triticeae</taxon>
        <taxon>Triticinae</taxon>
        <taxon>Triticum</taxon>
    </lineage>
</organism>
<sequence>MPFGLKNAGATFMRMIQKCLLTQISRNVEAYMDDIVVKSQKGSDLWADLAETFANLRRYDIKLNPSKCTFGVPCGKLLGFLVSKRGIDANPEKIGTILRMKHPVRVHDVQKLTACLAALSRFISRLGEKALPLYRLMKKSDKFEWTPEADTAFAELKALLSTQPVLAAPISKEPLLLYIAATGQVVSTGLTVEREEEGKAFRIQRPVYYPSEVLTPSKQRYPHYQKLVYGIYLTTKKVAHYFSDHSITVVSDAPLSEILHNRDATGRVAKWAIELLPLDIKFEAKKAIKSQAIADFIAEWIEQQLPTQVHSEHWTMFFDGSKMLNGSGAGIVLVSPRGDKLRYVLQIHFDSSNNEAEYEALLYGLRMAISLGIRRLIVYGDSDLVINQVMKEWDVRSPAMTGYCNAVRKLEKKFEGLELHHI</sequence>
<dbReference type="Pfam" id="PF17919">
    <property type="entry name" value="RT_RNaseH_2"/>
    <property type="match status" value="1"/>
</dbReference>
<reference evidence="2" key="2">
    <citation type="submission" date="2018-03" db="EMBL/GenBank/DDBJ databases">
        <title>The Triticum urartu genome reveals the dynamic nature of wheat genome evolution.</title>
        <authorList>
            <person name="Ling H."/>
            <person name="Ma B."/>
            <person name="Shi X."/>
            <person name="Liu H."/>
            <person name="Dong L."/>
            <person name="Sun H."/>
            <person name="Cao Y."/>
            <person name="Gao Q."/>
            <person name="Zheng S."/>
            <person name="Li Y."/>
            <person name="Yu Y."/>
            <person name="Du H."/>
            <person name="Qi M."/>
            <person name="Li Y."/>
            <person name="Yu H."/>
            <person name="Cui Y."/>
            <person name="Wang N."/>
            <person name="Chen C."/>
            <person name="Wu H."/>
            <person name="Zhao Y."/>
            <person name="Zhang J."/>
            <person name="Li Y."/>
            <person name="Zhou W."/>
            <person name="Zhang B."/>
            <person name="Hu W."/>
            <person name="Eijk M."/>
            <person name="Tang J."/>
            <person name="Witsenboer H."/>
            <person name="Zhao S."/>
            <person name="Li Z."/>
            <person name="Zhang A."/>
            <person name="Wang D."/>
            <person name="Liang C."/>
        </authorList>
    </citation>
    <scope>NUCLEOTIDE SEQUENCE [LARGE SCALE GENOMIC DNA]</scope>
    <source>
        <strain evidence="2">cv. G1812</strain>
    </source>
</reference>
<feature type="domain" description="RNase H type-1" evidence="1">
    <location>
        <begin position="310"/>
        <end position="422"/>
    </location>
</feature>
<dbReference type="EnsemblPlants" id="TuG1812G0300005888.01.T01">
    <property type="protein sequence ID" value="TuG1812G0300005888.01.T01.cds240372"/>
    <property type="gene ID" value="TuG1812G0300005888.01"/>
</dbReference>
<evidence type="ECO:0000313" key="3">
    <source>
        <dbReference type="Proteomes" id="UP000015106"/>
    </source>
</evidence>
<dbReference type="CDD" id="cd01647">
    <property type="entry name" value="RT_LTR"/>
    <property type="match status" value="1"/>
</dbReference>
<evidence type="ECO:0000313" key="2">
    <source>
        <dbReference type="EnsemblPlants" id="TuG1812G0300005888.01.T01.cds240372"/>
    </source>
</evidence>
<dbReference type="PROSITE" id="PS50879">
    <property type="entry name" value="RNASE_H_1"/>
    <property type="match status" value="1"/>
</dbReference>
<dbReference type="InterPro" id="IPR036397">
    <property type="entry name" value="RNaseH_sf"/>
</dbReference>
<accession>A0A8R7U3C2</accession>
<reference evidence="3" key="1">
    <citation type="journal article" date="2013" name="Nature">
        <title>Draft genome of the wheat A-genome progenitor Triticum urartu.</title>
        <authorList>
            <person name="Ling H.Q."/>
            <person name="Zhao S."/>
            <person name="Liu D."/>
            <person name="Wang J."/>
            <person name="Sun H."/>
            <person name="Zhang C."/>
            <person name="Fan H."/>
            <person name="Li D."/>
            <person name="Dong L."/>
            <person name="Tao Y."/>
            <person name="Gao C."/>
            <person name="Wu H."/>
            <person name="Li Y."/>
            <person name="Cui Y."/>
            <person name="Guo X."/>
            <person name="Zheng S."/>
            <person name="Wang B."/>
            <person name="Yu K."/>
            <person name="Liang Q."/>
            <person name="Yang W."/>
            <person name="Lou X."/>
            <person name="Chen J."/>
            <person name="Feng M."/>
            <person name="Jian J."/>
            <person name="Zhang X."/>
            <person name="Luo G."/>
            <person name="Jiang Y."/>
            <person name="Liu J."/>
            <person name="Wang Z."/>
            <person name="Sha Y."/>
            <person name="Zhang B."/>
            <person name="Wu H."/>
            <person name="Tang D."/>
            <person name="Shen Q."/>
            <person name="Xue P."/>
            <person name="Zou S."/>
            <person name="Wang X."/>
            <person name="Liu X."/>
            <person name="Wang F."/>
            <person name="Yang Y."/>
            <person name="An X."/>
            <person name="Dong Z."/>
            <person name="Zhang K."/>
            <person name="Zhang X."/>
            <person name="Luo M.C."/>
            <person name="Dvorak J."/>
            <person name="Tong Y."/>
            <person name="Wang J."/>
            <person name="Yang H."/>
            <person name="Li Z."/>
            <person name="Wang D."/>
            <person name="Zhang A."/>
            <person name="Wang J."/>
        </authorList>
    </citation>
    <scope>NUCLEOTIDE SEQUENCE</scope>
    <source>
        <strain evidence="3">cv. G1812</strain>
    </source>
</reference>
<dbReference type="PANTHER" id="PTHR48475:SF1">
    <property type="entry name" value="RNASE H TYPE-1 DOMAIN-CONTAINING PROTEIN"/>
    <property type="match status" value="1"/>
</dbReference>
<proteinExistence type="predicted"/>
<dbReference type="InterPro" id="IPR043128">
    <property type="entry name" value="Rev_trsase/Diguanyl_cyclase"/>
</dbReference>
<dbReference type="SUPFAM" id="SSF53098">
    <property type="entry name" value="Ribonuclease H-like"/>
    <property type="match status" value="1"/>
</dbReference>
<dbReference type="PANTHER" id="PTHR48475">
    <property type="entry name" value="RIBONUCLEASE H"/>
    <property type="match status" value="1"/>
</dbReference>
<dbReference type="Pfam" id="PF00078">
    <property type="entry name" value="RVT_1"/>
    <property type="match status" value="1"/>
</dbReference>
<dbReference type="Gene3D" id="3.30.420.10">
    <property type="entry name" value="Ribonuclease H-like superfamily/Ribonuclease H"/>
    <property type="match status" value="1"/>
</dbReference>
<dbReference type="Gene3D" id="3.30.70.270">
    <property type="match status" value="2"/>
</dbReference>
<name>A0A8R7U3C2_TRIUA</name>
<dbReference type="CDD" id="cd09279">
    <property type="entry name" value="RNase_HI_like"/>
    <property type="match status" value="1"/>
</dbReference>
<dbReference type="SUPFAM" id="SSF56672">
    <property type="entry name" value="DNA/RNA polymerases"/>
    <property type="match status" value="1"/>
</dbReference>
<evidence type="ECO:0000259" key="1">
    <source>
        <dbReference type="PROSITE" id="PS50879"/>
    </source>
</evidence>
<dbReference type="Pfam" id="PF13456">
    <property type="entry name" value="RVT_3"/>
    <property type="match status" value="1"/>
</dbReference>
<dbReference type="GO" id="GO:0003676">
    <property type="term" value="F:nucleic acid binding"/>
    <property type="evidence" value="ECO:0007669"/>
    <property type="project" value="InterPro"/>
</dbReference>
<dbReference type="AlphaFoldDB" id="A0A8R7U3C2"/>
<dbReference type="GO" id="GO:0004523">
    <property type="term" value="F:RNA-DNA hybrid ribonuclease activity"/>
    <property type="evidence" value="ECO:0007669"/>
    <property type="project" value="InterPro"/>
</dbReference>
<dbReference type="Proteomes" id="UP000015106">
    <property type="component" value="Chromosome 3"/>
</dbReference>
<dbReference type="InterPro" id="IPR002156">
    <property type="entry name" value="RNaseH_domain"/>
</dbReference>
<dbReference type="InterPro" id="IPR000477">
    <property type="entry name" value="RT_dom"/>
</dbReference>
<dbReference type="InterPro" id="IPR043502">
    <property type="entry name" value="DNA/RNA_pol_sf"/>
</dbReference>
<dbReference type="Gramene" id="TuG1812G0300005888.01.T01">
    <property type="protein sequence ID" value="TuG1812G0300005888.01.T01.cds240372"/>
    <property type="gene ID" value="TuG1812G0300005888.01"/>
</dbReference>
<protein>
    <recommendedName>
        <fullName evidence="1">RNase H type-1 domain-containing protein</fullName>
    </recommendedName>
</protein>
<keyword evidence="3" id="KW-1185">Reference proteome</keyword>
<reference evidence="2" key="3">
    <citation type="submission" date="2022-06" db="UniProtKB">
        <authorList>
            <consortium name="EnsemblPlants"/>
        </authorList>
    </citation>
    <scope>IDENTIFICATION</scope>
</reference>